<evidence type="ECO:0000313" key="13">
    <source>
        <dbReference type="Proteomes" id="UP000522590"/>
    </source>
</evidence>
<evidence type="ECO:0000313" key="12">
    <source>
        <dbReference type="EMBL" id="NVN36144.1"/>
    </source>
</evidence>
<name>A0A850NY46_9PROT</name>
<gene>
    <name evidence="12" type="ORF">HUK81_04175</name>
</gene>
<evidence type="ECO:0000256" key="9">
    <source>
        <dbReference type="SAM" id="Phobius"/>
    </source>
</evidence>
<feature type="domain" description="ABC transmembrane type-1" evidence="11">
    <location>
        <begin position="73"/>
        <end position="356"/>
    </location>
</feature>
<dbReference type="GO" id="GO:0140359">
    <property type="term" value="F:ABC-type transporter activity"/>
    <property type="evidence" value="ECO:0007669"/>
    <property type="project" value="InterPro"/>
</dbReference>
<dbReference type="Pfam" id="PF00005">
    <property type="entry name" value="ABC_tran"/>
    <property type="match status" value="1"/>
</dbReference>
<dbReference type="AlphaFoldDB" id="A0A850NY46"/>
<feature type="transmembrane region" description="Helical" evidence="9">
    <location>
        <begin position="73"/>
        <end position="97"/>
    </location>
</feature>
<keyword evidence="3" id="KW-1003">Cell membrane</keyword>
<dbReference type="GO" id="GO:0016887">
    <property type="term" value="F:ATP hydrolysis activity"/>
    <property type="evidence" value="ECO:0007669"/>
    <property type="project" value="InterPro"/>
</dbReference>
<keyword evidence="7 9" id="KW-1133">Transmembrane helix</keyword>
<dbReference type="SUPFAM" id="SSF90123">
    <property type="entry name" value="ABC transporter transmembrane region"/>
    <property type="match status" value="1"/>
</dbReference>
<evidence type="ECO:0000259" key="10">
    <source>
        <dbReference type="PROSITE" id="PS50893"/>
    </source>
</evidence>
<dbReference type="PANTHER" id="PTHR24221:SF654">
    <property type="entry name" value="ATP-BINDING CASSETTE SUB-FAMILY B MEMBER 6"/>
    <property type="match status" value="1"/>
</dbReference>
<keyword evidence="8 9" id="KW-0472">Membrane</keyword>
<dbReference type="InterPro" id="IPR036640">
    <property type="entry name" value="ABC1_TM_sf"/>
</dbReference>
<feature type="transmembrane region" description="Helical" evidence="9">
    <location>
        <begin position="299"/>
        <end position="318"/>
    </location>
</feature>
<sequence>MIPGRIRQKYGPTRSPCLEGSITSMTVIDPRPPHPADADPAPGRAGMADLQRYRHHPLAFIFHYVRLHARWHAIIIGAIAVAVACNVGMSAIIRHLVNGMTQGGQGMGAVWVSIILFCATIICDNAAWRVAGWMASGVFVRVGGDVRQDLFRYLTGHAATYFAERLSGALAARVSAAAGAVVALENMAAWNLLPSVLNLVLAIVTLGTVSPWMALVLVGMTLLLGLGIYRLAGRGQFLHLSYAAEAAEVDGEMLDVMQNLPLVRAYGMIGSEHGRMRGRIQVETGMHSRSLRYMEQLRMIHSTVTAFMTTGLLVWAVLLWRMHQATTGDVVMVTTLGFLILNCTRDLAFSMVEAMKHVTRLSETLGHLLVPHEHSGIVESMTLPPAACRGHVRLRDVTFAYPGSPPVLSHFDLDIPAGTRVGLVGVSGSGKSTVLALLQRQRFVQAGAVEMDGINILELDEASLRATMAVVPQDVYLLRRSVGENIRYGRPDATDAEIRAAAEAAGCTGFIAAMPRGFDTVVGERGVMLSGGQRQRIAIARAFLRNAPVLILDEATSALDGESERHVHAALERLMVGRTVIAVAHRLSTLRGFDRIVVMEKGRIAQQGSMAELERVPGPYRDRLLPAGGDLPA</sequence>
<dbReference type="PROSITE" id="PS00211">
    <property type="entry name" value="ABC_TRANSPORTER_1"/>
    <property type="match status" value="1"/>
</dbReference>
<feature type="transmembrane region" description="Helical" evidence="9">
    <location>
        <begin position="212"/>
        <end position="232"/>
    </location>
</feature>
<dbReference type="Proteomes" id="UP000522590">
    <property type="component" value="Unassembled WGS sequence"/>
</dbReference>
<evidence type="ECO:0000256" key="2">
    <source>
        <dbReference type="ARBA" id="ARBA00022448"/>
    </source>
</evidence>
<dbReference type="FunFam" id="3.40.50.300:FF:000221">
    <property type="entry name" value="Multidrug ABC transporter ATP-binding protein"/>
    <property type="match status" value="1"/>
</dbReference>
<comment type="caution">
    <text evidence="12">The sequence shown here is derived from an EMBL/GenBank/DDBJ whole genome shotgun (WGS) entry which is preliminary data.</text>
</comment>
<feature type="transmembrane region" description="Helical" evidence="9">
    <location>
        <begin position="109"/>
        <end position="128"/>
    </location>
</feature>
<keyword evidence="5" id="KW-0547">Nucleotide-binding</keyword>
<dbReference type="InterPro" id="IPR039421">
    <property type="entry name" value="Type_1_exporter"/>
</dbReference>
<evidence type="ECO:0000256" key="4">
    <source>
        <dbReference type="ARBA" id="ARBA00022692"/>
    </source>
</evidence>
<dbReference type="Gene3D" id="3.40.50.300">
    <property type="entry name" value="P-loop containing nucleotide triphosphate hydrolases"/>
    <property type="match status" value="1"/>
</dbReference>
<dbReference type="InterPro" id="IPR003593">
    <property type="entry name" value="AAA+_ATPase"/>
</dbReference>
<organism evidence="12 13">
    <name type="scientific">Komagataeibacter swingsii</name>
    <dbReference type="NCBI Taxonomy" id="215220"/>
    <lineage>
        <taxon>Bacteria</taxon>
        <taxon>Pseudomonadati</taxon>
        <taxon>Pseudomonadota</taxon>
        <taxon>Alphaproteobacteria</taxon>
        <taxon>Acetobacterales</taxon>
        <taxon>Acetobacteraceae</taxon>
        <taxon>Komagataeibacter</taxon>
    </lineage>
</organism>
<dbReference type="Gene3D" id="1.20.1560.10">
    <property type="entry name" value="ABC transporter type 1, transmembrane domain"/>
    <property type="match status" value="1"/>
</dbReference>
<dbReference type="InterPro" id="IPR027417">
    <property type="entry name" value="P-loop_NTPase"/>
</dbReference>
<keyword evidence="6 12" id="KW-0067">ATP-binding</keyword>
<dbReference type="SMART" id="SM00382">
    <property type="entry name" value="AAA"/>
    <property type="match status" value="1"/>
</dbReference>
<comment type="subcellular location">
    <subcellularLocation>
        <location evidence="1">Cell membrane</location>
        <topology evidence="1">Multi-pass membrane protein</topology>
    </subcellularLocation>
</comment>
<dbReference type="InterPro" id="IPR017871">
    <property type="entry name" value="ABC_transporter-like_CS"/>
</dbReference>
<dbReference type="SUPFAM" id="SSF52540">
    <property type="entry name" value="P-loop containing nucleoside triphosphate hydrolases"/>
    <property type="match status" value="1"/>
</dbReference>
<dbReference type="InterPro" id="IPR011527">
    <property type="entry name" value="ABC1_TM_dom"/>
</dbReference>
<reference evidence="12 13" key="1">
    <citation type="submission" date="2020-06" db="EMBL/GenBank/DDBJ databases">
        <title>Description of novel acetic acid bacteria.</title>
        <authorList>
            <person name="Sombolestani A."/>
        </authorList>
    </citation>
    <scope>NUCLEOTIDE SEQUENCE [LARGE SCALE GENOMIC DNA]</scope>
    <source>
        <strain evidence="12 13">LMG 25</strain>
    </source>
</reference>
<dbReference type="PANTHER" id="PTHR24221">
    <property type="entry name" value="ATP-BINDING CASSETTE SUB-FAMILY B"/>
    <property type="match status" value="1"/>
</dbReference>
<keyword evidence="4 9" id="KW-0812">Transmembrane</keyword>
<dbReference type="EMBL" id="JABXXS010000006">
    <property type="protein sequence ID" value="NVN36144.1"/>
    <property type="molecule type" value="Genomic_DNA"/>
</dbReference>
<evidence type="ECO:0000256" key="8">
    <source>
        <dbReference type="ARBA" id="ARBA00023136"/>
    </source>
</evidence>
<accession>A0A850NY46</accession>
<evidence type="ECO:0000259" key="11">
    <source>
        <dbReference type="PROSITE" id="PS50929"/>
    </source>
</evidence>
<feature type="domain" description="ABC transporter" evidence="10">
    <location>
        <begin position="392"/>
        <end position="626"/>
    </location>
</feature>
<dbReference type="GO" id="GO:0005524">
    <property type="term" value="F:ATP binding"/>
    <property type="evidence" value="ECO:0007669"/>
    <property type="project" value="UniProtKB-KW"/>
</dbReference>
<dbReference type="GO" id="GO:0034040">
    <property type="term" value="F:ATPase-coupled lipid transmembrane transporter activity"/>
    <property type="evidence" value="ECO:0007669"/>
    <property type="project" value="TreeGrafter"/>
</dbReference>
<evidence type="ECO:0000256" key="5">
    <source>
        <dbReference type="ARBA" id="ARBA00022741"/>
    </source>
</evidence>
<dbReference type="GO" id="GO:0005886">
    <property type="term" value="C:plasma membrane"/>
    <property type="evidence" value="ECO:0007669"/>
    <property type="project" value="UniProtKB-SubCell"/>
</dbReference>
<dbReference type="Pfam" id="PF00664">
    <property type="entry name" value="ABC_membrane"/>
    <property type="match status" value="1"/>
</dbReference>
<evidence type="ECO:0000256" key="3">
    <source>
        <dbReference type="ARBA" id="ARBA00022475"/>
    </source>
</evidence>
<evidence type="ECO:0000256" key="1">
    <source>
        <dbReference type="ARBA" id="ARBA00004651"/>
    </source>
</evidence>
<dbReference type="InterPro" id="IPR003439">
    <property type="entry name" value="ABC_transporter-like_ATP-bd"/>
</dbReference>
<evidence type="ECO:0000256" key="6">
    <source>
        <dbReference type="ARBA" id="ARBA00022840"/>
    </source>
</evidence>
<feature type="transmembrane region" description="Helical" evidence="9">
    <location>
        <begin position="188"/>
        <end position="206"/>
    </location>
</feature>
<proteinExistence type="predicted"/>
<evidence type="ECO:0000256" key="7">
    <source>
        <dbReference type="ARBA" id="ARBA00022989"/>
    </source>
</evidence>
<dbReference type="PROSITE" id="PS50893">
    <property type="entry name" value="ABC_TRANSPORTER_2"/>
    <property type="match status" value="1"/>
</dbReference>
<dbReference type="PROSITE" id="PS50929">
    <property type="entry name" value="ABC_TM1F"/>
    <property type="match status" value="1"/>
</dbReference>
<protein>
    <submittedName>
        <fullName evidence="12">ABC transporter ATP-binding protein</fullName>
    </submittedName>
</protein>
<keyword evidence="2" id="KW-0813">Transport</keyword>